<evidence type="ECO:0000313" key="1">
    <source>
        <dbReference type="EMBL" id="TBN08087.1"/>
    </source>
</evidence>
<dbReference type="GeneID" id="301043733"/>
<proteinExistence type="predicted"/>
<dbReference type="InterPro" id="IPR029035">
    <property type="entry name" value="DHS-like_NAD/FAD-binding_dom"/>
</dbReference>
<sequence>MNFNNDLVDDLARQKVVLFLGAGVSSSAPTNSGQKMRGWPAFLEFASTMLDVDSSQEVKNLVAGKDYLIASEILQESLGDKWNELIVDEYGQSAKPSKLHEGLVLLDQRIIITTNFDKLLETAWDNKFGDSTHYPIVISGVQDKVFSILKENSRRYIVKIHGSIDDSDNIVFSRSQYVRSAFENPAYNNFMDCLLLNYTFLFVGFSMDDPAIVGLMEGYAFRYPKARPHYIFAAEGGSQRITDINQKLRKLISLKYDARDDHLLLPTHLRELAQLMHKRRNEIYTEMKNQLSRVQSQS</sequence>
<name>A0ABY1Y411_9HYPH</name>
<comment type="caution">
    <text evidence="1">The sequence shown here is derived from an EMBL/GenBank/DDBJ whole genome shotgun (WGS) entry which is preliminary data.</text>
</comment>
<dbReference type="SUPFAM" id="SSF52467">
    <property type="entry name" value="DHS-like NAD/FAD-binding domain"/>
    <property type="match status" value="1"/>
</dbReference>
<evidence type="ECO:0008006" key="3">
    <source>
        <dbReference type="Google" id="ProtNLM"/>
    </source>
</evidence>
<dbReference type="EMBL" id="SISF01000034">
    <property type="protein sequence ID" value="TBN08087.1"/>
    <property type="molecule type" value="Genomic_DNA"/>
</dbReference>
<dbReference type="Pfam" id="PF13289">
    <property type="entry name" value="SIR2_2"/>
    <property type="match status" value="1"/>
</dbReference>
<evidence type="ECO:0000313" key="2">
    <source>
        <dbReference type="Proteomes" id="UP000294239"/>
    </source>
</evidence>
<dbReference type="RefSeq" id="WP_130979452.1">
    <property type="nucleotide sequence ID" value="NZ_SISF01000034.1"/>
</dbReference>
<keyword evidence="2" id="KW-1185">Reference proteome</keyword>
<protein>
    <recommendedName>
        <fullName evidence="3">SIR2-like domain-containing protein</fullName>
    </recommendedName>
</protein>
<reference evidence="1 2" key="1">
    <citation type="submission" date="2019-02" db="EMBL/GenBank/DDBJ databases">
        <title>Current taxonomic status of genus Agrobacterium and description of Agrobacterium cavarae sp. nov. isolated from maize roots.</title>
        <authorList>
            <person name="Flores-Felix J.D."/>
            <person name="Menendez E."/>
            <person name="Ramirez-Bahena M.H."/>
            <person name="Garcia-Fraile P."/>
            <person name="Velazquez E."/>
        </authorList>
    </citation>
    <scope>NUCLEOTIDE SEQUENCE [LARGE SCALE GENOMIC DNA]</scope>
    <source>
        <strain evidence="1 2">RZME10</strain>
    </source>
</reference>
<organism evidence="1 2">
    <name type="scientific">Agrobacterium cavarae</name>
    <dbReference type="NCBI Taxonomy" id="2528239"/>
    <lineage>
        <taxon>Bacteria</taxon>
        <taxon>Pseudomonadati</taxon>
        <taxon>Pseudomonadota</taxon>
        <taxon>Alphaproteobacteria</taxon>
        <taxon>Hyphomicrobiales</taxon>
        <taxon>Rhizobiaceae</taxon>
        <taxon>Rhizobium/Agrobacterium group</taxon>
        <taxon>Agrobacterium</taxon>
    </lineage>
</organism>
<dbReference type="Gene3D" id="3.40.50.1220">
    <property type="entry name" value="TPP-binding domain"/>
    <property type="match status" value="1"/>
</dbReference>
<accession>A0ABY1Y411</accession>
<dbReference type="Proteomes" id="UP000294239">
    <property type="component" value="Unassembled WGS sequence"/>
</dbReference>
<gene>
    <name evidence="1" type="ORF">EYC79_21345</name>
</gene>